<evidence type="ECO:0000256" key="4">
    <source>
        <dbReference type="ARBA" id="ARBA00022448"/>
    </source>
</evidence>
<feature type="transmembrane region" description="Helical" evidence="10">
    <location>
        <begin position="407"/>
        <end position="428"/>
    </location>
</feature>
<dbReference type="NCBIfam" id="TIGR00797">
    <property type="entry name" value="matE"/>
    <property type="match status" value="1"/>
</dbReference>
<feature type="transmembrane region" description="Helical" evidence="10">
    <location>
        <begin position="312"/>
        <end position="331"/>
    </location>
</feature>
<proteinExistence type="inferred from homology"/>
<protein>
    <recommendedName>
        <fullName evidence="3">Multidrug export protein MepA</fullName>
    </recommendedName>
</protein>
<dbReference type="GO" id="GO:0015297">
    <property type="term" value="F:antiporter activity"/>
    <property type="evidence" value="ECO:0007669"/>
    <property type="project" value="InterPro"/>
</dbReference>
<dbReference type="Pfam" id="PF01554">
    <property type="entry name" value="MatE"/>
    <property type="match status" value="2"/>
</dbReference>
<feature type="transmembrane region" description="Helical" evidence="10">
    <location>
        <begin position="351"/>
        <end position="370"/>
    </location>
</feature>
<evidence type="ECO:0000256" key="9">
    <source>
        <dbReference type="ARBA" id="ARBA00023251"/>
    </source>
</evidence>
<feature type="transmembrane region" description="Helical" evidence="10">
    <location>
        <begin position="184"/>
        <end position="207"/>
    </location>
</feature>
<evidence type="ECO:0000313" key="12">
    <source>
        <dbReference type="Proteomes" id="UP000824263"/>
    </source>
</evidence>
<dbReference type="EMBL" id="DXGF01000129">
    <property type="protein sequence ID" value="HIW84025.1"/>
    <property type="molecule type" value="Genomic_DNA"/>
</dbReference>
<gene>
    <name evidence="11" type="ORF">H9873_06870</name>
</gene>
<dbReference type="PANTHER" id="PTHR43823:SF3">
    <property type="entry name" value="MULTIDRUG EXPORT PROTEIN MEPA"/>
    <property type="match status" value="1"/>
</dbReference>
<dbReference type="PIRSF" id="PIRSF006603">
    <property type="entry name" value="DinF"/>
    <property type="match status" value="1"/>
</dbReference>
<evidence type="ECO:0000256" key="8">
    <source>
        <dbReference type="ARBA" id="ARBA00023136"/>
    </source>
</evidence>
<feature type="transmembrane region" description="Helical" evidence="10">
    <location>
        <begin position="128"/>
        <end position="149"/>
    </location>
</feature>
<reference evidence="11" key="2">
    <citation type="submission" date="2021-04" db="EMBL/GenBank/DDBJ databases">
        <authorList>
            <person name="Gilroy R."/>
        </authorList>
    </citation>
    <scope>NUCLEOTIDE SEQUENCE</scope>
    <source>
        <strain evidence="11">ChiSxjej1B13-11762</strain>
    </source>
</reference>
<evidence type="ECO:0000313" key="11">
    <source>
        <dbReference type="EMBL" id="HIW84025.1"/>
    </source>
</evidence>
<dbReference type="InterPro" id="IPR002528">
    <property type="entry name" value="MATE_fam"/>
</dbReference>
<comment type="subcellular location">
    <subcellularLocation>
        <location evidence="1">Cell membrane</location>
        <topology evidence="1">Multi-pass membrane protein</topology>
    </subcellularLocation>
</comment>
<accession>A0A9D1RAP4</accession>
<comment type="similarity">
    <text evidence="2">Belongs to the multi antimicrobial extrusion (MATE) (TC 2.A.66.1) family. MepA subfamily.</text>
</comment>
<dbReference type="InterPro" id="IPR051327">
    <property type="entry name" value="MATE_MepA_subfamily"/>
</dbReference>
<dbReference type="PANTHER" id="PTHR43823">
    <property type="entry name" value="SPORULATION PROTEIN YKVU"/>
    <property type="match status" value="1"/>
</dbReference>
<dbReference type="Proteomes" id="UP000824263">
    <property type="component" value="Unassembled WGS sequence"/>
</dbReference>
<keyword evidence="9" id="KW-0046">Antibiotic resistance</keyword>
<comment type="caution">
    <text evidence="11">The sequence shown here is derived from an EMBL/GenBank/DDBJ whole genome shotgun (WGS) entry which is preliminary data.</text>
</comment>
<keyword evidence="5" id="KW-1003">Cell membrane</keyword>
<dbReference type="GO" id="GO:0042910">
    <property type="term" value="F:xenobiotic transmembrane transporter activity"/>
    <property type="evidence" value="ECO:0007669"/>
    <property type="project" value="InterPro"/>
</dbReference>
<feature type="transmembrane region" description="Helical" evidence="10">
    <location>
        <begin position="156"/>
        <end position="178"/>
    </location>
</feature>
<reference evidence="11" key="1">
    <citation type="journal article" date="2021" name="PeerJ">
        <title>Extensive microbial diversity within the chicken gut microbiome revealed by metagenomics and culture.</title>
        <authorList>
            <person name="Gilroy R."/>
            <person name="Ravi A."/>
            <person name="Getino M."/>
            <person name="Pursley I."/>
            <person name="Horton D.L."/>
            <person name="Alikhan N.F."/>
            <person name="Baker D."/>
            <person name="Gharbi K."/>
            <person name="Hall N."/>
            <person name="Watson M."/>
            <person name="Adriaenssens E.M."/>
            <person name="Foster-Nyarko E."/>
            <person name="Jarju S."/>
            <person name="Secka A."/>
            <person name="Antonio M."/>
            <person name="Oren A."/>
            <person name="Chaudhuri R.R."/>
            <person name="La Ragione R."/>
            <person name="Hildebrand F."/>
            <person name="Pallen M.J."/>
        </authorList>
    </citation>
    <scope>NUCLEOTIDE SEQUENCE</scope>
    <source>
        <strain evidence="11">ChiSxjej1B13-11762</strain>
    </source>
</reference>
<keyword evidence="7 10" id="KW-1133">Transmembrane helix</keyword>
<dbReference type="GO" id="GO:0046677">
    <property type="term" value="P:response to antibiotic"/>
    <property type="evidence" value="ECO:0007669"/>
    <property type="project" value="UniProtKB-KW"/>
</dbReference>
<dbReference type="CDD" id="cd13143">
    <property type="entry name" value="MATE_MepA_like"/>
    <property type="match status" value="1"/>
</dbReference>
<evidence type="ECO:0000256" key="5">
    <source>
        <dbReference type="ARBA" id="ARBA00022475"/>
    </source>
</evidence>
<keyword evidence="6 10" id="KW-0812">Transmembrane</keyword>
<name>A0A9D1RAP4_9FIRM</name>
<evidence type="ECO:0000256" key="10">
    <source>
        <dbReference type="SAM" id="Phobius"/>
    </source>
</evidence>
<evidence type="ECO:0000256" key="6">
    <source>
        <dbReference type="ARBA" id="ARBA00022692"/>
    </source>
</evidence>
<sequence length="438" mass="47155">MNLRNKQILSYILPSAGGLCVTYLYNIVDGIFVGRGVGALALAAVNITVPFITAMVAVSTLFAMGGSTVIAIRLGRGDKKGANDAFMTALVLTFLLSVLLLAAGMAFPEQIAYLCGSSEQVLPLAREYLFFYTAFSIPFLLSNCLAIFVRNDGAPGLAFLGMCAGAAANIFLDWLFIFPMGMGIMGAAVASGLGQLLSFLILMSHFIRRKGDLRIQRYTPSLALTKKICNRGVPECFSQLNTPVTAFCYNWVLAGTLGDIGVATFSVLSFIYSLANAILSGVAQGLQPLWGLAFGKKDKKELQSDLQAGFKINLAASVVIYAALVVFRVPVVRLFNQESELVEMASNALPVFALSFVFMAVNLIFTAYFYSTKQTWKSNVIAVSRGIVVKGAAIFLVPVLLGENWIWASAAAAEGITLCVIGVLHVAADRRNRINRIW</sequence>
<evidence type="ECO:0000256" key="3">
    <source>
        <dbReference type="ARBA" id="ARBA00022106"/>
    </source>
</evidence>
<dbReference type="InterPro" id="IPR048279">
    <property type="entry name" value="MdtK-like"/>
</dbReference>
<organism evidence="11 12">
    <name type="scientific">Candidatus Dorea gallistercoris</name>
    <dbReference type="NCBI Taxonomy" id="2838542"/>
    <lineage>
        <taxon>Bacteria</taxon>
        <taxon>Bacillati</taxon>
        <taxon>Bacillota</taxon>
        <taxon>Clostridia</taxon>
        <taxon>Lachnospirales</taxon>
        <taxon>Lachnospiraceae</taxon>
        <taxon>Dorea</taxon>
    </lineage>
</organism>
<dbReference type="AlphaFoldDB" id="A0A9D1RAP4"/>
<feature type="transmembrane region" description="Helical" evidence="10">
    <location>
        <begin position="382"/>
        <end position="401"/>
    </location>
</feature>
<keyword evidence="4" id="KW-0813">Transport</keyword>
<evidence type="ECO:0000256" key="1">
    <source>
        <dbReference type="ARBA" id="ARBA00004651"/>
    </source>
</evidence>
<feature type="transmembrane region" description="Helical" evidence="10">
    <location>
        <begin position="40"/>
        <end position="64"/>
    </location>
</feature>
<dbReference type="InterPro" id="IPR045070">
    <property type="entry name" value="MATE_MepA-like"/>
</dbReference>
<feature type="transmembrane region" description="Helical" evidence="10">
    <location>
        <begin position="85"/>
        <end position="108"/>
    </location>
</feature>
<evidence type="ECO:0000256" key="7">
    <source>
        <dbReference type="ARBA" id="ARBA00022989"/>
    </source>
</evidence>
<dbReference type="GO" id="GO:0005886">
    <property type="term" value="C:plasma membrane"/>
    <property type="evidence" value="ECO:0007669"/>
    <property type="project" value="UniProtKB-SubCell"/>
</dbReference>
<keyword evidence="8 10" id="KW-0472">Membrane</keyword>
<feature type="transmembrane region" description="Helical" evidence="10">
    <location>
        <begin position="9"/>
        <end position="28"/>
    </location>
</feature>
<evidence type="ECO:0000256" key="2">
    <source>
        <dbReference type="ARBA" id="ARBA00008417"/>
    </source>
</evidence>